<dbReference type="Pfam" id="PF00381">
    <property type="entry name" value="PTS-HPr"/>
    <property type="match status" value="1"/>
</dbReference>
<dbReference type="Proteomes" id="UP000256388">
    <property type="component" value="Unassembled WGS sequence"/>
</dbReference>
<gene>
    <name evidence="5" type="ORF">DFR64_2824</name>
</gene>
<keyword evidence="6" id="KW-1185">Reference proteome</keyword>
<dbReference type="PRINTS" id="PR00107">
    <property type="entry name" value="PHOSPHOCPHPR"/>
</dbReference>
<dbReference type="CDD" id="cd00367">
    <property type="entry name" value="PTS-HPr_like"/>
    <property type="match status" value="1"/>
</dbReference>
<feature type="domain" description="HPr" evidence="4">
    <location>
        <begin position="1"/>
        <end position="88"/>
    </location>
</feature>
<dbReference type="RefSeq" id="WP_116226089.1">
    <property type="nucleotide sequence ID" value="NZ_AP018437.1"/>
</dbReference>
<protein>
    <submittedName>
        <fullName evidence="5">Phosphocarrier protein</fullName>
    </submittedName>
</protein>
<dbReference type="NCBIfam" id="TIGR01003">
    <property type="entry name" value="PTS_HPr_family"/>
    <property type="match status" value="1"/>
</dbReference>
<evidence type="ECO:0000256" key="3">
    <source>
        <dbReference type="ARBA" id="ARBA00022683"/>
    </source>
</evidence>
<dbReference type="OrthoDB" id="9809047at2"/>
<dbReference type="Gene3D" id="3.30.1340.10">
    <property type="entry name" value="HPr-like"/>
    <property type="match status" value="1"/>
</dbReference>
<dbReference type="PANTHER" id="PTHR33705">
    <property type="entry name" value="PHOSPHOCARRIER PROTEIN HPR"/>
    <property type="match status" value="1"/>
</dbReference>
<dbReference type="AlphaFoldDB" id="A0A347ZWK0"/>
<dbReference type="GO" id="GO:0009401">
    <property type="term" value="P:phosphoenolpyruvate-dependent sugar phosphotransferase system"/>
    <property type="evidence" value="ECO:0007669"/>
    <property type="project" value="UniProtKB-KW"/>
</dbReference>
<name>A0A347ZWK0_9CHLR</name>
<keyword evidence="2" id="KW-0963">Cytoplasm</keyword>
<dbReference type="SUPFAM" id="SSF55594">
    <property type="entry name" value="HPr-like"/>
    <property type="match status" value="1"/>
</dbReference>
<dbReference type="PROSITE" id="PS00589">
    <property type="entry name" value="PTS_HPR_SER"/>
    <property type="match status" value="1"/>
</dbReference>
<dbReference type="InterPro" id="IPR035895">
    <property type="entry name" value="HPr-like_sf"/>
</dbReference>
<evidence type="ECO:0000313" key="5">
    <source>
        <dbReference type="EMBL" id="REG05423.1"/>
    </source>
</evidence>
<dbReference type="PROSITE" id="PS51350">
    <property type="entry name" value="PTS_HPR_DOM"/>
    <property type="match status" value="1"/>
</dbReference>
<organism evidence="5 6">
    <name type="scientific">Pelolinea submarina</name>
    <dbReference type="NCBI Taxonomy" id="913107"/>
    <lineage>
        <taxon>Bacteria</taxon>
        <taxon>Bacillati</taxon>
        <taxon>Chloroflexota</taxon>
        <taxon>Anaerolineae</taxon>
        <taxon>Anaerolineales</taxon>
        <taxon>Anaerolineaceae</taxon>
        <taxon>Pelolinea</taxon>
    </lineage>
</organism>
<evidence type="ECO:0000256" key="2">
    <source>
        <dbReference type="ARBA" id="ARBA00022490"/>
    </source>
</evidence>
<dbReference type="GO" id="GO:0005737">
    <property type="term" value="C:cytoplasm"/>
    <property type="evidence" value="ECO:0007669"/>
    <property type="project" value="UniProtKB-SubCell"/>
</dbReference>
<dbReference type="InterPro" id="IPR050399">
    <property type="entry name" value="HPr"/>
</dbReference>
<comment type="subcellular location">
    <subcellularLocation>
        <location evidence="1">Cytoplasm</location>
    </subcellularLocation>
</comment>
<keyword evidence="3" id="KW-0598">Phosphotransferase system</keyword>
<evidence type="ECO:0000313" key="6">
    <source>
        <dbReference type="Proteomes" id="UP000256388"/>
    </source>
</evidence>
<dbReference type="EMBL" id="QUMS01000005">
    <property type="protein sequence ID" value="REG05423.1"/>
    <property type="molecule type" value="Genomic_DNA"/>
</dbReference>
<evidence type="ECO:0000259" key="4">
    <source>
        <dbReference type="PROSITE" id="PS51350"/>
    </source>
</evidence>
<dbReference type="PANTHER" id="PTHR33705:SF2">
    <property type="entry name" value="PHOSPHOCARRIER PROTEIN NPR"/>
    <property type="match status" value="1"/>
</dbReference>
<accession>A0A347ZWK0</accession>
<dbReference type="InterPro" id="IPR002114">
    <property type="entry name" value="PTS_HPr_Ser_P_site"/>
</dbReference>
<proteinExistence type="predicted"/>
<evidence type="ECO:0000256" key="1">
    <source>
        <dbReference type="ARBA" id="ARBA00004496"/>
    </source>
</evidence>
<reference evidence="5 6" key="1">
    <citation type="submission" date="2018-08" db="EMBL/GenBank/DDBJ databases">
        <title>Genomic Encyclopedia of Type Strains, Phase IV (KMG-IV): sequencing the most valuable type-strain genomes for metagenomic binning, comparative biology and taxonomic classification.</title>
        <authorList>
            <person name="Goeker M."/>
        </authorList>
    </citation>
    <scope>NUCLEOTIDE SEQUENCE [LARGE SCALE GENOMIC DNA]</scope>
    <source>
        <strain evidence="5 6">DSM 23923</strain>
    </source>
</reference>
<dbReference type="InterPro" id="IPR000032">
    <property type="entry name" value="HPr-like"/>
</dbReference>
<comment type="caution">
    <text evidence="5">The sequence shown here is derived from an EMBL/GenBank/DDBJ whole genome shotgun (WGS) entry which is preliminary data.</text>
</comment>
<sequence>MKAFDINLNNQSGLHARPAKNFVNMAKQFSADVRVFYLDKQANGKSMISLLTLGAESGAHIRIEVQGEDEEAAFTALKDCLEQGLLED</sequence>